<keyword evidence="1" id="KW-0472">Membrane</keyword>
<protein>
    <submittedName>
        <fullName evidence="2">Uncharacterized protein</fullName>
    </submittedName>
</protein>
<name>A0A1E3NKH0_9ASCO</name>
<keyword evidence="1" id="KW-1133">Transmembrane helix</keyword>
<dbReference type="AlphaFoldDB" id="A0A1E3NKH0"/>
<dbReference type="GeneID" id="30176731"/>
<keyword evidence="3" id="KW-1185">Reference proteome</keyword>
<evidence type="ECO:0000313" key="3">
    <source>
        <dbReference type="Proteomes" id="UP000094455"/>
    </source>
</evidence>
<reference evidence="2 3" key="1">
    <citation type="journal article" date="2016" name="Proc. Natl. Acad. Sci. U.S.A.">
        <title>Comparative genomics of biotechnologically important yeasts.</title>
        <authorList>
            <person name="Riley R."/>
            <person name="Haridas S."/>
            <person name="Wolfe K.H."/>
            <person name="Lopes M.R."/>
            <person name="Hittinger C.T."/>
            <person name="Goeker M."/>
            <person name="Salamov A.A."/>
            <person name="Wisecaver J.H."/>
            <person name="Long T.M."/>
            <person name="Calvey C.H."/>
            <person name="Aerts A.L."/>
            <person name="Barry K.W."/>
            <person name="Choi C."/>
            <person name="Clum A."/>
            <person name="Coughlan A.Y."/>
            <person name="Deshpande S."/>
            <person name="Douglass A.P."/>
            <person name="Hanson S.J."/>
            <person name="Klenk H.-P."/>
            <person name="LaButti K.M."/>
            <person name="Lapidus A."/>
            <person name="Lindquist E.A."/>
            <person name="Lipzen A.M."/>
            <person name="Meier-Kolthoff J.P."/>
            <person name="Ohm R.A."/>
            <person name="Otillar R.P."/>
            <person name="Pangilinan J.L."/>
            <person name="Peng Y."/>
            <person name="Rokas A."/>
            <person name="Rosa C.A."/>
            <person name="Scheuner C."/>
            <person name="Sibirny A.A."/>
            <person name="Slot J.C."/>
            <person name="Stielow J.B."/>
            <person name="Sun H."/>
            <person name="Kurtzman C.P."/>
            <person name="Blackwell M."/>
            <person name="Grigoriev I.V."/>
            <person name="Jeffries T.W."/>
        </authorList>
    </citation>
    <scope>NUCLEOTIDE SEQUENCE [LARGE SCALE GENOMIC DNA]</scope>
    <source>
        <strain evidence="2 3">NRRL Y-2026</strain>
    </source>
</reference>
<dbReference type="RefSeq" id="XP_019017755.1">
    <property type="nucleotide sequence ID" value="XM_019160044.1"/>
</dbReference>
<gene>
    <name evidence="2" type="ORF">PICMEDRAFT_133271</name>
</gene>
<proteinExistence type="predicted"/>
<dbReference type="EMBL" id="KV454003">
    <property type="protein sequence ID" value="ODQ46642.1"/>
    <property type="molecule type" value="Genomic_DNA"/>
</dbReference>
<keyword evidence="1" id="KW-0812">Transmembrane</keyword>
<organism evidence="2 3">
    <name type="scientific">Pichia membranifaciens NRRL Y-2026</name>
    <dbReference type="NCBI Taxonomy" id="763406"/>
    <lineage>
        <taxon>Eukaryota</taxon>
        <taxon>Fungi</taxon>
        <taxon>Dikarya</taxon>
        <taxon>Ascomycota</taxon>
        <taxon>Saccharomycotina</taxon>
        <taxon>Pichiomycetes</taxon>
        <taxon>Pichiales</taxon>
        <taxon>Pichiaceae</taxon>
        <taxon>Pichia</taxon>
    </lineage>
</organism>
<sequence length="86" mass="10424">MLMKPFHHLPLLYSPYLIHYKEFYPKNLKGSYVYLYSVYSINLETYSFLFLPFFIYYFNSIYYNHNSSHICIKFGVIIIIISPTET</sequence>
<feature type="transmembrane region" description="Helical" evidence="1">
    <location>
        <begin position="33"/>
        <end position="58"/>
    </location>
</feature>
<evidence type="ECO:0000256" key="1">
    <source>
        <dbReference type="SAM" id="Phobius"/>
    </source>
</evidence>
<dbReference type="Proteomes" id="UP000094455">
    <property type="component" value="Unassembled WGS sequence"/>
</dbReference>
<accession>A0A1E3NKH0</accession>
<evidence type="ECO:0000313" key="2">
    <source>
        <dbReference type="EMBL" id="ODQ46642.1"/>
    </source>
</evidence>